<evidence type="ECO:0000256" key="20">
    <source>
        <dbReference type="SAM" id="Coils"/>
    </source>
</evidence>
<dbReference type="CDD" id="cd03334">
    <property type="entry name" value="Fab1_TCP"/>
    <property type="match status" value="1"/>
</dbReference>
<feature type="region of interest" description="Disordered" evidence="21">
    <location>
        <begin position="1192"/>
        <end position="1212"/>
    </location>
</feature>
<comment type="subunit">
    <text evidence="13">Component of the PI(3,5)P2 regulatory complex at least composed of ATG18, SAC/FIG4, FAB1 and VAC14.</text>
</comment>
<keyword evidence="8 19" id="KW-0418">Kinase</keyword>
<evidence type="ECO:0000313" key="26">
    <source>
        <dbReference type="Proteomes" id="UP000077755"/>
    </source>
</evidence>
<evidence type="ECO:0000256" key="17">
    <source>
        <dbReference type="ARBA" id="ARBA00081348"/>
    </source>
</evidence>
<dbReference type="Gene3D" id="3.30.800.10">
    <property type="entry name" value="Phosphatidylinositol Phosphate Kinase II Beta"/>
    <property type="match status" value="1"/>
</dbReference>
<proteinExistence type="predicted"/>
<evidence type="ECO:0000256" key="16">
    <source>
        <dbReference type="ARBA" id="ARBA00077675"/>
    </source>
</evidence>
<dbReference type="GO" id="GO:0010008">
    <property type="term" value="C:endosome membrane"/>
    <property type="evidence" value="ECO:0007669"/>
    <property type="project" value="UniProtKB-SubCell"/>
</dbReference>
<evidence type="ECO:0000256" key="8">
    <source>
        <dbReference type="ARBA" id="ARBA00022777"/>
    </source>
</evidence>
<evidence type="ECO:0000259" key="22">
    <source>
        <dbReference type="PROSITE" id="PS50178"/>
    </source>
</evidence>
<comment type="subcellular location">
    <subcellularLocation>
        <location evidence="1">Endosome membrane</location>
        <topology evidence="1">Peripheral membrane protein</topology>
    </subcellularLocation>
</comment>
<dbReference type="PROSITE" id="PS50178">
    <property type="entry name" value="ZF_FYVE"/>
    <property type="match status" value="1"/>
</dbReference>
<evidence type="ECO:0000256" key="11">
    <source>
        <dbReference type="ARBA" id="ARBA00023054"/>
    </source>
</evidence>
<dbReference type="CDD" id="cd17300">
    <property type="entry name" value="PIPKc_PIKfyve"/>
    <property type="match status" value="1"/>
</dbReference>
<feature type="region of interest" description="Disordered" evidence="21">
    <location>
        <begin position="1768"/>
        <end position="1787"/>
    </location>
</feature>
<dbReference type="Gene3D" id="3.30.40.10">
    <property type="entry name" value="Zinc/RING finger domain, C3HC4 (zinc finger)"/>
    <property type="match status" value="1"/>
</dbReference>
<keyword evidence="26" id="KW-1185">Reference proteome</keyword>
<evidence type="ECO:0000256" key="2">
    <source>
        <dbReference type="ARBA" id="ARBA00012009"/>
    </source>
</evidence>
<dbReference type="InterPro" id="IPR027409">
    <property type="entry name" value="GroEL-like_apical_dom_sf"/>
</dbReference>
<dbReference type="GO" id="GO:0005524">
    <property type="term" value="F:ATP binding"/>
    <property type="evidence" value="ECO:0007669"/>
    <property type="project" value="UniProtKB-UniRule"/>
</dbReference>
<keyword evidence="6" id="KW-0967">Endosome</keyword>
<dbReference type="STRING" id="79200.A0A161ZKM4"/>
<dbReference type="FunFam" id="3.30.40.10:FF:000384">
    <property type="entry name" value="1-phosphatidylinositol-3-phosphate 5-kinase FAB1B"/>
    <property type="match status" value="1"/>
</dbReference>
<dbReference type="EMBL" id="CP093349">
    <property type="protein sequence ID" value="WOH09016.1"/>
    <property type="molecule type" value="Genomic_DNA"/>
</dbReference>
<feature type="domain" description="FYVE-type" evidence="22">
    <location>
        <begin position="22"/>
        <end position="88"/>
    </location>
</feature>
<dbReference type="OMA" id="LEVPDIW"/>
<evidence type="ECO:0000256" key="1">
    <source>
        <dbReference type="ARBA" id="ARBA00004481"/>
    </source>
</evidence>
<dbReference type="InterPro" id="IPR027483">
    <property type="entry name" value="PInositol-4-P-4/5-kinase_C_sf"/>
</dbReference>
<evidence type="ECO:0000256" key="15">
    <source>
        <dbReference type="ARBA" id="ARBA00077223"/>
    </source>
</evidence>
<name>A0A161ZKM4_DAUCS</name>
<evidence type="ECO:0000256" key="7">
    <source>
        <dbReference type="ARBA" id="ARBA00022771"/>
    </source>
</evidence>
<dbReference type="InterPro" id="IPR000306">
    <property type="entry name" value="Znf_FYVE"/>
</dbReference>
<evidence type="ECO:0000256" key="19">
    <source>
        <dbReference type="PROSITE-ProRule" id="PRU00781"/>
    </source>
</evidence>
<dbReference type="KEGG" id="dcr:108195847"/>
<dbReference type="FunFam" id="3.30.800.10:FF:000006">
    <property type="entry name" value="1-phosphatidylinositol-3-phosphate 5-kinase FAB1B"/>
    <property type="match status" value="1"/>
</dbReference>
<evidence type="ECO:0000256" key="6">
    <source>
        <dbReference type="ARBA" id="ARBA00022753"/>
    </source>
</evidence>
<keyword evidence="12" id="KW-0472">Membrane</keyword>
<keyword evidence="5 19" id="KW-0547">Nucleotide-binding</keyword>
<evidence type="ECO:0000256" key="5">
    <source>
        <dbReference type="ARBA" id="ARBA00022741"/>
    </source>
</evidence>
<feature type="compositionally biased region" description="Basic and acidic residues" evidence="21">
    <location>
        <begin position="273"/>
        <end position="282"/>
    </location>
</feature>
<dbReference type="GO" id="GO:0007033">
    <property type="term" value="P:vacuole organization"/>
    <property type="evidence" value="ECO:0007669"/>
    <property type="project" value="EnsemblPlants"/>
</dbReference>
<dbReference type="InterPro" id="IPR002498">
    <property type="entry name" value="PInositol-4-P-4/5-kinase_core"/>
</dbReference>
<dbReference type="SMART" id="SM00330">
    <property type="entry name" value="PIPKc"/>
    <property type="match status" value="1"/>
</dbReference>
<keyword evidence="7 18" id="KW-0863">Zinc-finger</keyword>
<dbReference type="GO" id="GO:0009555">
    <property type="term" value="P:pollen development"/>
    <property type="evidence" value="ECO:0007669"/>
    <property type="project" value="EnsemblPlants"/>
</dbReference>
<evidence type="ECO:0000256" key="13">
    <source>
        <dbReference type="ARBA" id="ARBA00023464"/>
    </source>
</evidence>
<dbReference type="GO" id="GO:0008270">
    <property type="term" value="F:zinc ion binding"/>
    <property type="evidence" value="ECO:0007669"/>
    <property type="project" value="UniProtKB-KW"/>
</dbReference>
<organism evidence="24">
    <name type="scientific">Daucus carota subsp. sativus</name>
    <name type="common">Carrot</name>
    <dbReference type="NCBI Taxonomy" id="79200"/>
    <lineage>
        <taxon>Eukaryota</taxon>
        <taxon>Viridiplantae</taxon>
        <taxon>Streptophyta</taxon>
        <taxon>Embryophyta</taxon>
        <taxon>Tracheophyta</taxon>
        <taxon>Spermatophyta</taxon>
        <taxon>Magnoliopsida</taxon>
        <taxon>eudicotyledons</taxon>
        <taxon>Gunneridae</taxon>
        <taxon>Pentapetalae</taxon>
        <taxon>asterids</taxon>
        <taxon>campanulids</taxon>
        <taxon>Apiales</taxon>
        <taxon>Apiaceae</taxon>
        <taxon>Apioideae</taxon>
        <taxon>Scandiceae</taxon>
        <taxon>Daucinae</taxon>
        <taxon>Daucus</taxon>
        <taxon>Daucus sect. Daucus</taxon>
    </lineage>
</organism>
<evidence type="ECO:0000259" key="23">
    <source>
        <dbReference type="PROSITE" id="PS51455"/>
    </source>
</evidence>
<dbReference type="SUPFAM" id="SSF57903">
    <property type="entry name" value="FYVE/PHD zinc finger"/>
    <property type="match status" value="1"/>
</dbReference>
<feature type="region of interest" description="Disordered" evidence="21">
    <location>
        <begin position="813"/>
        <end position="839"/>
    </location>
</feature>
<dbReference type="InterPro" id="IPR002423">
    <property type="entry name" value="Cpn60/GroEL/TCP-1"/>
</dbReference>
<reference evidence="25" key="2">
    <citation type="submission" date="2022-03" db="EMBL/GenBank/DDBJ databases">
        <title>Draft title - Genomic analysis of global carrot germplasm unveils the trajectory of domestication and the origin of high carotenoid orange carrot.</title>
        <authorList>
            <person name="Iorizzo M."/>
            <person name="Ellison S."/>
            <person name="Senalik D."/>
            <person name="Macko-Podgorni A."/>
            <person name="Grzebelus D."/>
            <person name="Bostan H."/>
            <person name="Rolling W."/>
            <person name="Curaba J."/>
            <person name="Simon P."/>
        </authorList>
    </citation>
    <scope>NUCLEOTIDE SEQUENCE</scope>
    <source>
        <tissue evidence="25">Leaf</tissue>
    </source>
</reference>
<accession>A0A161ZKM4</accession>
<dbReference type="InterPro" id="IPR044769">
    <property type="entry name" value="PIKfyve_PIPKc"/>
</dbReference>
<dbReference type="Pfam" id="PF01504">
    <property type="entry name" value="PIP5K"/>
    <property type="match status" value="1"/>
</dbReference>
<protein>
    <recommendedName>
        <fullName evidence="2">1-phosphatidylinositol-3-phosphate 5-kinase</fullName>
        <ecNumber evidence="2">2.7.1.150</ecNumber>
    </recommendedName>
    <alternativeName>
        <fullName evidence="16">FYVE finger-containing phosphoinositide kinase</fullName>
    </alternativeName>
    <alternativeName>
        <fullName evidence="17">PIKfyve</fullName>
    </alternativeName>
    <alternativeName>
        <fullName evidence="15">Phosphatidylinositol 3-phosphate 5-kinase type III</fullName>
    </alternativeName>
</protein>
<dbReference type="Gene3D" id="3.30.810.10">
    <property type="entry name" value="2-Layer Sandwich"/>
    <property type="match status" value="1"/>
</dbReference>
<feature type="domain" description="PIPK" evidence="23">
    <location>
        <begin position="1434"/>
        <end position="1754"/>
    </location>
</feature>
<dbReference type="SMART" id="SM00064">
    <property type="entry name" value="FYVE"/>
    <property type="match status" value="1"/>
</dbReference>
<dbReference type="EC" id="2.7.1.150" evidence="2"/>
<feature type="compositionally biased region" description="Acidic residues" evidence="21">
    <location>
        <begin position="296"/>
        <end position="321"/>
    </location>
</feature>
<dbReference type="Proteomes" id="UP000077755">
    <property type="component" value="Chromosome 7"/>
</dbReference>
<dbReference type="GO" id="GO:0010256">
    <property type="term" value="P:endomembrane system organization"/>
    <property type="evidence" value="ECO:0007669"/>
    <property type="project" value="EnsemblPlants"/>
</dbReference>
<evidence type="ECO:0000256" key="3">
    <source>
        <dbReference type="ARBA" id="ARBA00022679"/>
    </source>
</evidence>
<dbReference type="EMBL" id="LNRQ01000007">
    <property type="protein sequence ID" value="KZM87682.1"/>
    <property type="molecule type" value="Genomic_DNA"/>
</dbReference>
<dbReference type="FunFam" id="3.50.7.10:FF:000007">
    <property type="entry name" value="1-phosphatidylinositol 3-phosphate 5-kinase isoform X1"/>
    <property type="match status" value="1"/>
</dbReference>
<evidence type="ECO:0000313" key="25">
    <source>
        <dbReference type="EMBL" id="WOH09016.1"/>
    </source>
</evidence>
<evidence type="ECO:0000256" key="10">
    <source>
        <dbReference type="ARBA" id="ARBA00022840"/>
    </source>
</evidence>
<dbReference type="InterPro" id="IPR013083">
    <property type="entry name" value="Znf_RING/FYVE/PHD"/>
</dbReference>
<feature type="compositionally biased region" description="Polar residues" evidence="21">
    <location>
        <begin position="1276"/>
        <end position="1288"/>
    </location>
</feature>
<evidence type="ECO:0000256" key="4">
    <source>
        <dbReference type="ARBA" id="ARBA00022723"/>
    </source>
</evidence>
<dbReference type="GO" id="GO:0046854">
    <property type="term" value="P:phosphatidylinositol phosphate biosynthetic process"/>
    <property type="evidence" value="ECO:0007669"/>
    <property type="project" value="TreeGrafter"/>
</dbReference>
<dbReference type="FunFam" id="3.30.810.10:FF:000001">
    <property type="entry name" value="1-phosphatidylinositol 3-phosphate 5-kinase FAB1"/>
    <property type="match status" value="1"/>
</dbReference>
<keyword evidence="10 19" id="KW-0067">ATP-binding</keyword>
<dbReference type="OrthoDB" id="158357at2759"/>
<feature type="compositionally biased region" description="Basic and acidic residues" evidence="21">
    <location>
        <begin position="822"/>
        <end position="834"/>
    </location>
</feature>
<keyword evidence="11 20" id="KW-0175">Coiled coil</keyword>
<sequence>MRSWIPRKNESSNVSKDFWMPDQSCRVCYECDSVFTLFNRKHHCRLCGRVFCAKCTENTVPASADDYKIGAEDSERLRVCNYCFKQWEQRSAPVSSGMTATSPGLSKSPSAASLASTQTCDSSTSSVGSTQYSTGPYKHIQSISSMSPRSSARLDQTTCTQDQGASVGKSDCVCTDDIGYSMNRSDDDDDEYGVYKLHSEIRESNAYYSGIPYDEIGHIYGSDEHTDGESIDIHHIISTQLPETLEVEGLELNKKNGEDEVNNCNASEDAALHEADDTRPEPVDFENNGVLWLPPEPEDEDDEKEGFSIEDDDDFAEDDSGDGYLRSSDSFGSGEFRNRDRSSDLHKKAMKNVVDGHFRALIAQLLQVENLPVDDSKESWLEIVTYLCWEAATLVKPDKSQDGGMDPGGYVKVKCIACGSRDESVVVKGVVCKKNVANKRMASKVEKPRFLILGGALEYQRVANHLSSVDTLLQQEMVHLKMAVAKIDAQHPNVLLVEKSVSRHAQDFLLTKGISLVLNIKRTLLESIARCTGAQIVPSIDHLTSQKLGYCDLFHVEKFVEVHGTAGQSGKKLTKTLMFFEGCPKPLGCTILLKGANGDELKKVKYVVQYGVFAAYHLAVETSFLADEGASLPELPFKAPITVALPDKSSSIDRSISTIPGFTDSTAPKLQGNHNLSEPCQPNINLLSNVTSSSNTALCKVDGPNPCHFKHPSSQPLIAELGASSRSSSACPYHPEHISPEMLRPDDLRANHASNQDNKMGIKESMEKNSSTISNHVAEDNILSNSFGKSETTLQGVGICSIDGTVVPSKNLGDLRFSSSENHQDEAESLKEDFPPSPSDNQSILVSLSTRCVWKGTVCERAQLFRIKYYGKSDQPLGRFLRDHLFDQNYQCRSCQMPSEAHVHCYTHRQGSLTISVKKLPEFLLQGEREGKIWMWHRCLRCPRINGFPPATRRVLMSEAAWGLSFGKFLELSFSNHAAASRVASCGHSLHRDCLRFYGFGRMVACFRYASIDVNSVHLPPSTLEFNYHNQEWLSREAEEVHGMADRLFAEAYNAFQKISKKISLETVDKVSELKHKIGKLERMLQEEKAEFEESLQKVLKKNIMVGKPNIDILEINRLRKQLIFHAYVWDQRLTCLSNLNDSMQRDISSCASNPKEKLNKSIEKSAELSKACSDVSCSDSSLKTAKSDIAVNHPDGVHKGTTVNGDKNRNTEAKDYQYSNLKIAGKHDSLVPVGNIGMILPEGKFPPIGSLSDTLDAAWSGESLSESISPKEHSCNSVNANSSTSTEPVKRKSECKDGTRRVEAACSLDLSFLAESVNKPSSWLDIPFLCIYHAFQRDSSVYTQKSRTLCEYNPTYILSFVEFVRQGGARVLLPDGINDIVVPVYDDEPTSIISYALVSPDYHIQVPDESERLNDGLESSLSLPILDSVNLLSLNSFNGTTSESLKTLGSADESFLSMSGSQVSLGLDTLTYNNNVHAKVSFTDEGPLGKVKYTVTCYCARRFKALRKICCNELDYIRSLSRCKKWGAQGGKSNVFFAKTLDDRFIIKQVTKTELESFIDFAPEYFKYLSESITTRSPTCLAKILGIYQVTLKHLKGGKESRIDVLVMENLLFRRNITRLYDLKGSSRSRYNPDSSGSNKVLLDQNLIEAMPTSPIFVGNKAKRLLERAVWNDTAFLASIDVMDYSLLVGLDEENHELVLGIIDFMRQYTWDKHLETWVKASGILGGPKNASPTVISPKQYKKRFRKAMAAYFLMVPDQWSPQTNVSNDSLSDFGEDRSPGVTSIV</sequence>
<keyword evidence="3 19" id="KW-0808">Transferase</keyword>
<reference evidence="24" key="1">
    <citation type="journal article" date="2016" name="Nat. Genet.">
        <title>A high-quality carrot genome assembly provides new insights into carotenoid accumulation and asterid genome evolution.</title>
        <authorList>
            <person name="Iorizzo M."/>
            <person name="Ellison S."/>
            <person name="Senalik D."/>
            <person name="Zeng P."/>
            <person name="Satapoomin P."/>
            <person name="Huang J."/>
            <person name="Bowman M."/>
            <person name="Iovene M."/>
            <person name="Sanseverino W."/>
            <person name="Cavagnaro P."/>
            <person name="Yildiz M."/>
            <person name="Macko-Podgorni A."/>
            <person name="Moranska E."/>
            <person name="Grzebelus E."/>
            <person name="Grzebelus D."/>
            <person name="Ashrafi H."/>
            <person name="Zheng Z."/>
            <person name="Cheng S."/>
            <person name="Spooner D."/>
            <person name="Van Deynze A."/>
            <person name="Simon P."/>
        </authorList>
    </citation>
    <scope>NUCLEOTIDE SEQUENCE [LARGE SCALE GENOMIC DNA]</scope>
    <source>
        <tissue evidence="24">Leaf</tissue>
    </source>
</reference>
<feature type="region of interest" description="Disordered" evidence="21">
    <location>
        <begin position="751"/>
        <end position="771"/>
    </location>
</feature>
<feature type="compositionally biased region" description="Low complexity" evidence="21">
    <location>
        <begin position="142"/>
        <end position="151"/>
    </location>
</feature>
<dbReference type="Pfam" id="PF01363">
    <property type="entry name" value="FYVE"/>
    <property type="match status" value="1"/>
</dbReference>
<keyword evidence="9" id="KW-0862">Zinc</keyword>
<dbReference type="GO" id="GO:0000285">
    <property type="term" value="F:1-phosphatidylinositol-3-phosphate 5-kinase activity"/>
    <property type="evidence" value="ECO:0007669"/>
    <property type="project" value="UniProtKB-EC"/>
</dbReference>
<dbReference type="SUPFAM" id="SSF52029">
    <property type="entry name" value="GroEL apical domain-like"/>
    <property type="match status" value="1"/>
</dbReference>
<feature type="region of interest" description="Disordered" evidence="21">
    <location>
        <begin position="273"/>
        <end position="343"/>
    </location>
</feature>
<dbReference type="Pfam" id="PF00118">
    <property type="entry name" value="Cpn60_TCP1"/>
    <property type="match status" value="1"/>
</dbReference>
<evidence type="ECO:0000256" key="18">
    <source>
        <dbReference type="PROSITE-ProRule" id="PRU00091"/>
    </source>
</evidence>
<dbReference type="InterPro" id="IPR027484">
    <property type="entry name" value="PInositol-4-P-5-kinase_N"/>
</dbReference>
<keyword evidence="4" id="KW-0479">Metal-binding</keyword>
<dbReference type="InterPro" id="IPR017455">
    <property type="entry name" value="Znf_FYVE-rel"/>
</dbReference>
<dbReference type="Gene3D" id="3.50.7.10">
    <property type="entry name" value="GroEL"/>
    <property type="match status" value="1"/>
</dbReference>
<feature type="region of interest" description="Disordered" evidence="21">
    <location>
        <begin position="1268"/>
        <end position="1295"/>
    </location>
</feature>
<dbReference type="SUPFAM" id="SSF56104">
    <property type="entry name" value="SAICAR synthase-like"/>
    <property type="match status" value="1"/>
</dbReference>
<feature type="region of interest" description="Disordered" evidence="21">
    <location>
        <begin position="141"/>
        <end position="168"/>
    </location>
</feature>
<feature type="compositionally biased region" description="Polar residues" evidence="21">
    <location>
        <begin position="153"/>
        <end position="164"/>
    </location>
</feature>
<dbReference type="PANTHER" id="PTHR45748:SF21">
    <property type="entry name" value="1-PHOSPHATIDYLINOSITOL-3-PHOSPHATE 5-KINASE FAB1A"/>
    <property type="match status" value="1"/>
</dbReference>
<evidence type="ECO:0000256" key="14">
    <source>
        <dbReference type="ARBA" id="ARBA00057940"/>
    </source>
</evidence>
<dbReference type="Gramene" id="KZM87682">
    <property type="protein sequence ID" value="KZM87682"/>
    <property type="gene ID" value="DCAR_024783"/>
</dbReference>
<gene>
    <name evidence="24" type="ORF">DCAR_024783</name>
    <name evidence="25" type="ORF">DCAR_0728468</name>
</gene>
<dbReference type="PROSITE" id="PS51455">
    <property type="entry name" value="PIPK"/>
    <property type="match status" value="1"/>
</dbReference>
<evidence type="ECO:0000256" key="21">
    <source>
        <dbReference type="SAM" id="MobiDB-lite"/>
    </source>
</evidence>
<evidence type="ECO:0000256" key="12">
    <source>
        <dbReference type="ARBA" id="ARBA00023136"/>
    </source>
</evidence>
<comment type="function">
    <text evidence="14">The PI(3,5)P2 regulatory complex regulates both the synthesis and turnover of phosphatidylinositol 3,5-bisphosphate (PtdIns(3,5)P2). Catalyzes the phosphorylation of phosphatidylinositol 3-phosphate on the fifth hydroxyl of the myo-inositol ring, to form phosphatidylinositol 3,5-bisphosphate. Plays an important role in maintenance of endomembrane homeostasis including endocytosis, vacuole formation, and vacuolar acidification processes. Required for development of viable pollen. Might mediate recycling of auxin transporters.</text>
</comment>
<dbReference type="InterPro" id="IPR011011">
    <property type="entry name" value="Znf_FYVE_PHD"/>
</dbReference>
<dbReference type="PANTHER" id="PTHR45748">
    <property type="entry name" value="1-PHOSPHATIDYLINOSITOL 3-PHOSPHATE 5-KINASE-RELATED"/>
    <property type="match status" value="1"/>
</dbReference>
<evidence type="ECO:0000313" key="24">
    <source>
        <dbReference type="EMBL" id="KZM87682.1"/>
    </source>
</evidence>
<evidence type="ECO:0000256" key="9">
    <source>
        <dbReference type="ARBA" id="ARBA00022833"/>
    </source>
</evidence>
<feature type="coiled-coil region" evidence="20">
    <location>
        <begin position="1071"/>
        <end position="1102"/>
    </location>
</feature>